<protein>
    <submittedName>
        <fullName evidence="2">Uncharacterized protein</fullName>
    </submittedName>
</protein>
<sequence>MQPRSIERSLHGNKKAITDPSQPSIPAREPKESESEHRQVTARGRGRKNLGRGRSSLVIVNEGSGSFSGKPYFQGEPMGVAFFHVGISPAVRYRSSPGFLYDSSVLSIPSSRGRRRVKARKVGWEPNKTSQALSLVRPFTRVNTETDNSRCPQTDATNKVKDKIQYSWIGKTNSHSRKRTVDDSRPGRTDATNKVKPMRP</sequence>
<dbReference type="AlphaFoldDB" id="A0AAN9EE66"/>
<evidence type="ECO:0000313" key="2">
    <source>
        <dbReference type="EMBL" id="KAK7255583.1"/>
    </source>
</evidence>
<organism evidence="2 3">
    <name type="scientific">Crotalaria pallida</name>
    <name type="common">Smooth rattlebox</name>
    <name type="synonym">Crotalaria striata</name>
    <dbReference type="NCBI Taxonomy" id="3830"/>
    <lineage>
        <taxon>Eukaryota</taxon>
        <taxon>Viridiplantae</taxon>
        <taxon>Streptophyta</taxon>
        <taxon>Embryophyta</taxon>
        <taxon>Tracheophyta</taxon>
        <taxon>Spermatophyta</taxon>
        <taxon>Magnoliopsida</taxon>
        <taxon>eudicotyledons</taxon>
        <taxon>Gunneridae</taxon>
        <taxon>Pentapetalae</taxon>
        <taxon>rosids</taxon>
        <taxon>fabids</taxon>
        <taxon>Fabales</taxon>
        <taxon>Fabaceae</taxon>
        <taxon>Papilionoideae</taxon>
        <taxon>50 kb inversion clade</taxon>
        <taxon>genistoids sensu lato</taxon>
        <taxon>core genistoids</taxon>
        <taxon>Crotalarieae</taxon>
        <taxon>Crotalaria</taxon>
    </lineage>
</organism>
<evidence type="ECO:0000256" key="1">
    <source>
        <dbReference type="SAM" id="MobiDB-lite"/>
    </source>
</evidence>
<feature type="compositionally biased region" description="Basic and acidic residues" evidence="1">
    <location>
        <begin position="28"/>
        <end position="39"/>
    </location>
</feature>
<reference evidence="2 3" key="1">
    <citation type="submission" date="2024-01" db="EMBL/GenBank/DDBJ databases">
        <title>The genomes of 5 underutilized Papilionoideae crops provide insights into root nodulation and disease resistanc.</title>
        <authorList>
            <person name="Yuan L."/>
        </authorList>
    </citation>
    <scope>NUCLEOTIDE SEQUENCE [LARGE SCALE GENOMIC DNA]</scope>
    <source>
        <strain evidence="2">ZHUSHIDOU_FW_LH</strain>
        <tissue evidence="2">Leaf</tissue>
    </source>
</reference>
<keyword evidence="3" id="KW-1185">Reference proteome</keyword>
<accession>A0AAN9EE66</accession>
<proteinExistence type="predicted"/>
<feature type="compositionally biased region" description="Basic and acidic residues" evidence="1">
    <location>
        <begin position="179"/>
        <end position="193"/>
    </location>
</feature>
<feature type="region of interest" description="Disordered" evidence="1">
    <location>
        <begin position="166"/>
        <end position="200"/>
    </location>
</feature>
<dbReference type="Proteomes" id="UP001372338">
    <property type="component" value="Unassembled WGS sequence"/>
</dbReference>
<evidence type="ECO:0000313" key="3">
    <source>
        <dbReference type="Proteomes" id="UP001372338"/>
    </source>
</evidence>
<feature type="compositionally biased region" description="Basic and acidic residues" evidence="1">
    <location>
        <begin position="1"/>
        <end position="10"/>
    </location>
</feature>
<dbReference type="EMBL" id="JAYWIO010000006">
    <property type="protein sequence ID" value="KAK7255583.1"/>
    <property type="molecule type" value="Genomic_DNA"/>
</dbReference>
<name>A0AAN9EE66_CROPI</name>
<comment type="caution">
    <text evidence="2">The sequence shown here is derived from an EMBL/GenBank/DDBJ whole genome shotgun (WGS) entry which is preliminary data.</text>
</comment>
<feature type="region of interest" description="Disordered" evidence="1">
    <location>
        <begin position="1"/>
        <end position="55"/>
    </location>
</feature>
<gene>
    <name evidence="2" type="ORF">RIF29_28996</name>
</gene>